<feature type="domain" description="SPOR" evidence="3">
    <location>
        <begin position="144"/>
        <end position="224"/>
    </location>
</feature>
<dbReference type="InterPro" id="IPR007730">
    <property type="entry name" value="SPOR-like_dom"/>
</dbReference>
<accession>A0AB39UYC3</accession>
<evidence type="ECO:0000256" key="1">
    <source>
        <dbReference type="SAM" id="MobiDB-lite"/>
    </source>
</evidence>
<dbReference type="GO" id="GO:0030428">
    <property type="term" value="C:cell septum"/>
    <property type="evidence" value="ECO:0007669"/>
    <property type="project" value="TreeGrafter"/>
</dbReference>
<evidence type="ECO:0000259" key="3">
    <source>
        <dbReference type="PROSITE" id="PS51724"/>
    </source>
</evidence>
<dbReference type="RefSeq" id="WP_369601902.1">
    <property type="nucleotide sequence ID" value="NZ_CP154858.1"/>
</dbReference>
<keyword evidence="2" id="KW-1133">Transmembrane helix</keyword>
<dbReference type="InterPro" id="IPR052521">
    <property type="entry name" value="Cell_div_SPOR-domain"/>
</dbReference>
<evidence type="ECO:0000256" key="2">
    <source>
        <dbReference type="SAM" id="Phobius"/>
    </source>
</evidence>
<dbReference type="Gene3D" id="3.30.70.1070">
    <property type="entry name" value="Sporulation related repeat"/>
    <property type="match status" value="1"/>
</dbReference>
<reference evidence="4" key="1">
    <citation type="submission" date="2024-05" db="EMBL/GenBank/DDBJ databases">
        <title>Genome sequencing of novel strain.</title>
        <authorList>
            <person name="Ganbat D."/>
            <person name="Ganbat S."/>
            <person name="Lee S.-J."/>
        </authorList>
    </citation>
    <scope>NUCLEOTIDE SEQUENCE</scope>
    <source>
        <strain evidence="4">SMD15-11</strain>
    </source>
</reference>
<feature type="region of interest" description="Disordered" evidence="1">
    <location>
        <begin position="73"/>
        <end position="124"/>
    </location>
</feature>
<dbReference type="GO" id="GO:0042834">
    <property type="term" value="F:peptidoglycan binding"/>
    <property type="evidence" value="ECO:0007669"/>
    <property type="project" value="InterPro"/>
</dbReference>
<protein>
    <submittedName>
        <fullName evidence="4">SPOR domain-containing protein</fullName>
    </submittedName>
</protein>
<dbReference type="PANTHER" id="PTHR38687">
    <property type="entry name" value="CELL DIVISION PROTEIN DEDD-RELATED"/>
    <property type="match status" value="1"/>
</dbReference>
<dbReference type="InterPro" id="IPR036680">
    <property type="entry name" value="SPOR-like_sf"/>
</dbReference>
<dbReference type="PANTHER" id="PTHR38687:SF1">
    <property type="entry name" value="CELL DIVISION PROTEIN DEDD"/>
    <property type="match status" value="1"/>
</dbReference>
<name>A0AB39UYC3_9GAMM</name>
<gene>
    <name evidence="4" type="ORF">AAIA72_02635</name>
</gene>
<keyword evidence="2" id="KW-0472">Membrane</keyword>
<sequence>MNRIKQRIIGAIVLVSLAVIFVPMLFEAPHPDRVQTPVTIPPAPEVPGYKVQPLPAPPLPAAPQAAQSLPAITGYSDGMEQGSRDEPEASPESETADIQSSNVGELAKPVTAKPESPAGEKEKEKIIEAAPAAASAARPAMAKNSPEAFWKVKVGTFSKRDNAIRLRDALRNDGIKAWTEPMVTAKGETWLRVWAGPVASKEEAEKLSAQIDKKWKTRSRVVNSRS</sequence>
<dbReference type="GO" id="GO:0032506">
    <property type="term" value="P:cytokinetic process"/>
    <property type="evidence" value="ECO:0007669"/>
    <property type="project" value="TreeGrafter"/>
</dbReference>
<dbReference type="SUPFAM" id="SSF110997">
    <property type="entry name" value="Sporulation related repeat"/>
    <property type="match status" value="1"/>
</dbReference>
<feature type="transmembrane region" description="Helical" evidence="2">
    <location>
        <begin position="7"/>
        <end position="26"/>
    </location>
</feature>
<evidence type="ECO:0000313" key="4">
    <source>
        <dbReference type="EMBL" id="XDT72902.1"/>
    </source>
</evidence>
<dbReference type="GO" id="GO:0032153">
    <property type="term" value="C:cell division site"/>
    <property type="evidence" value="ECO:0007669"/>
    <property type="project" value="TreeGrafter"/>
</dbReference>
<dbReference type="PROSITE" id="PS51724">
    <property type="entry name" value="SPOR"/>
    <property type="match status" value="1"/>
</dbReference>
<dbReference type="AlphaFoldDB" id="A0AB39UYC3"/>
<keyword evidence="2" id="KW-0812">Transmembrane</keyword>
<proteinExistence type="predicted"/>
<dbReference type="Pfam" id="PF05036">
    <property type="entry name" value="SPOR"/>
    <property type="match status" value="1"/>
</dbReference>
<organism evidence="4">
    <name type="scientific">Thermohahella caldifontis</name>
    <dbReference type="NCBI Taxonomy" id="3142973"/>
    <lineage>
        <taxon>Bacteria</taxon>
        <taxon>Pseudomonadati</taxon>
        <taxon>Pseudomonadota</taxon>
        <taxon>Gammaproteobacteria</taxon>
        <taxon>Oceanospirillales</taxon>
        <taxon>Hahellaceae</taxon>
        <taxon>Thermohahella</taxon>
    </lineage>
</organism>
<dbReference type="EMBL" id="CP154858">
    <property type="protein sequence ID" value="XDT72902.1"/>
    <property type="molecule type" value="Genomic_DNA"/>
</dbReference>
<dbReference type="KEGG" id="tcd:AAIA72_02635"/>